<evidence type="ECO:0000313" key="1">
    <source>
        <dbReference type="EMBL" id="GHG69404.1"/>
    </source>
</evidence>
<comment type="caution">
    <text evidence="1">The sequence shown here is derived from an EMBL/GenBank/DDBJ whole genome shotgun (WGS) entry which is preliminary data.</text>
</comment>
<accession>A0A919F1R2</accession>
<dbReference type="Proteomes" id="UP000619355">
    <property type="component" value="Unassembled WGS sequence"/>
</dbReference>
<gene>
    <name evidence="1" type="ORF">GCM10018980_63560</name>
</gene>
<name>A0A919F1R2_9ACTN</name>
<proteinExistence type="predicted"/>
<evidence type="ECO:0000313" key="2">
    <source>
        <dbReference type="Proteomes" id="UP000619355"/>
    </source>
</evidence>
<protein>
    <submittedName>
        <fullName evidence="1">Uncharacterized protein</fullName>
    </submittedName>
</protein>
<dbReference type="AlphaFoldDB" id="A0A919F1R2"/>
<reference evidence="2" key="1">
    <citation type="journal article" date="2019" name="Int. J. Syst. Evol. Microbiol.">
        <title>The Global Catalogue of Microorganisms (GCM) 10K type strain sequencing project: providing services to taxonomists for standard genome sequencing and annotation.</title>
        <authorList>
            <consortium name="The Broad Institute Genomics Platform"/>
            <consortium name="The Broad Institute Genome Sequencing Center for Infectious Disease"/>
            <person name="Wu L."/>
            <person name="Ma J."/>
        </authorList>
    </citation>
    <scope>NUCLEOTIDE SEQUENCE [LARGE SCALE GENOMIC DNA]</scope>
    <source>
        <strain evidence="2">JCM 4253</strain>
    </source>
</reference>
<dbReference type="EMBL" id="BNBF01000025">
    <property type="protein sequence ID" value="GHG69404.1"/>
    <property type="molecule type" value="Genomic_DNA"/>
</dbReference>
<keyword evidence="2" id="KW-1185">Reference proteome</keyword>
<sequence length="66" mass="6990">MGRDAAFGWVMTALYVAPHGRAETATHSLGSRYRVPTGTQLCAASTPEAKAVSHTGRAYDWARGAP</sequence>
<organism evidence="1 2">
    <name type="scientific">Streptomyces capoamus</name>
    <dbReference type="NCBI Taxonomy" id="68183"/>
    <lineage>
        <taxon>Bacteria</taxon>
        <taxon>Bacillati</taxon>
        <taxon>Actinomycetota</taxon>
        <taxon>Actinomycetes</taxon>
        <taxon>Kitasatosporales</taxon>
        <taxon>Streptomycetaceae</taxon>
        <taxon>Streptomyces</taxon>
    </lineage>
</organism>